<gene>
    <name evidence="2" type="ORF">BGAL_0202g00070</name>
</gene>
<dbReference type="OrthoDB" id="3545836at2759"/>
<name>A0A4S8QVM0_9HELO</name>
<feature type="region of interest" description="Disordered" evidence="1">
    <location>
        <begin position="131"/>
        <end position="176"/>
    </location>
</feature>
<accession>A0A4S8QVM0</accession>
<feature type="compositionally biased region" description="Polar residues" evidence="1">
    <location>
        <begin position="68"/>
        <end position="82"/>
    </location>
</feature>
<reference evidence="2 3" key="1">
    <citation type="submission" date="2017-12" db="EMBL/GenBank/DDBJ databases">
        <title>Comparative genomics of Botrytis spp.</title>
        <authorList>
            <person name="Valero-Jimenez C.A."/>
            <person name="Tapia P."/>
            <person name="Veloso J."/>
            <person name="Silva-Moreno E."/>
            <person name="Staats M."/>
            <person name="Valdes J.H."/>
            <person name="Van Kan J.A.L."/>
        </authorList>
    </citation>
    <scope>NUCLEOTIDE SEQUENCE [LARGE SCALE GENOMIC DNA]</scope>
    <source>
        <strain evidence="2 3">MUCL435</strain>
    </source>
</reference>
<sequence>MSENRPLHVRSASPRVRLLGDHSRRGKSPSVDPILEAYRRDVERYTIRRDLTSGLVHTETPRGGSPERATTTETQRRSTNNDAYQDKYEILCERFRASHLEVLEITRSIRELEHRLKIAFYMVQNGAEGYTEQAQREREDSQHGGGASSEFRAERYATEGSDPTMGSTAGMLNSKDYHPSNPRAYLTSSSSGLYALNLTHVSRPSQFYPIFPQHSPITITNPASGPIPTPQISGPGSLRVSRQPTRSSFASHHFQLSFTDSSAFAGLSFSRAEFVKSIHRNVTRNMNLIPCGFASANPPVAFVAPSTRRDTCRIPRQPAPDPPICADYRPDHLWNTANTRNWIYQNLVTYCGFSESHAYNIVMAWVGDGTIIRHYNLLGWQMFTGSRHAGWYMWRRMLRS</sequence>
<dbReference type="AlphaFoldDB" id="A0A4S8QVM0"/>
<evidence type="ECO:0000313" key="2">
    <source>
        <dbReference type="EMBL" id="THV49288.1"/>
    </source>
</evidence>
<comment type="caution">
    <text evidence="2">The sequence shown here is derived from an EMBL/GenBank/DDBJ whole genome shotgun (WGS) entry which is preliminary data.</text>
</comment>
<evidence type="ECO:0000313" key="3">
    <source>
        <dbReference type="Proteomes" id="UP000308671"/>
    </source>
</evidence>
<organism evidence="2 3">
    <name type="scientific">Botrytis galanthina</name>
    <dbReference type="NCBI Taxonomy" id="278940"/>
    <lineage>
        <taxon>Eukaryota</taxon>
        <taxon>Fungi</taxon>
        <taxon>Dikarya</taxon>
        <taxon>Ascomycota</taxon>
        <taxon>Pezizomycotina</taxon>
        <taxon>Leotiomycetes</taxon>
        <taxon>Helotiales</taxon>
        <taxon>Sclerotiniaceae</taxon>
        <taxon>Botrytis</taxon>
    </lineage>
</organism>
<dbReference type="Proteomes" id="UP000308671">
    <property type="component" value="Unassembled WGS sequence"/>
</dbReference>
<feature type="region of interest" description="Disordered" evidence="1">
    <location>
        <begin position="52"/>
        <end position="82"/>
    </location>
</feature>
<evidence type="ECO:0000256" key="1">
    <source>
        <dbReference type="SAM" id="MobiDB-lite"/>
    </source>
</evidence>
<feature type="region of interest" description="Disordered" evidence="1">
    <location>
        <begin position="1"/>
        <end position="32"/>
    </location>
</feature>
<keyword evidence="3" id="KW-1185">Reference proteome</keyword>
<dbReference type="EMBL" id="PQXL01000202">
    <property type="protein sequence ID" value="THV49288.1"/>
    <property type="molecule type" value="Genomic_DNA"/>
</dbReference>
<proteinExistence type="predicted"/>
<protein>
    <submittedName>
        <fullName evidence="2">Uncharacterized protein</fullName>
    </submittedName>
</protein>